<keyword evidence="2" id="KW-1185">Reference proteome</keyword>
<sequence>DYESGRRTVGLKRLFGGDLHSAAKIVVADWQLIMIFLASTTTHIVHNKQHKHLRSSKIFCLGYESLTKDSSHKVYDISRKSAECHQ</sequence>
<reference evidence="2" key="1">
    <citation type="submission" date="2015-01" db="EMBL/GenBank/DDBJ databases">
        <authorList>
            <person name="Aksoy S."/>
            <person name="Warren W."/>
            <person name="Wilson R.K."/>
        </authorList>
    </citation>
    <scope>NUCLEOTIDE SEQUENCE [LARGE SCALE GENOMIC DNA]</scope>
    <source>
        <strain evidence="2">IAEA</strain>
    </source>
</reference>
<protein>
    <submittedName>
        <fullName evidence="1">Uncharacterized protein</fullName>
    </submittedName>
</protein>
<dbReference type="Proteomes" id="UP000092460">
    <property type="component" value="Unassembled WGS sequence"/>
</dbReference>
<accession>A0A1B0AYU9</accession>
<reference evidence="1" key="2">
    <citation type="submission" date="2020-05" db="UniProtKB">
        <authorList>
            <consortium name="EnsemblMetazoa"/>
        </authorList>
    </citation>
    <scope>IDENTIFICATION</scope>
    <source>
        <strain evidence="1">IAEA</strain>
    </source>
</reference>
<evidence type="ECO:0000313" key="2">
    <source>
        <dbReference type="Proteomes" id="UP000092460"/>
    </source>
</evidence>
<evidence type="ECO:0000313" key="1">
    <source>
        <dbReference type="EnsemblMetazoa" id="GPPI013333-PA"/>
    </source>
</evidence>
<dbReference type="EMBL" id="JXJN01005974">
    <property type="status" value="NOT_ANNOTATED_CDS"/>
    <property type="molecule type" value="Genomic_DNA"/>
</dbReference>
<proteinExistence type="predicted"/>
<dbReference type="AlphaFoldDB" id="A0A1B0AYU9"/>
<name>A0A1B0AYU9_9MUSC</name>
<dbReference type="EnsemblMetazoa" id="GPPI013333-RA">
    <property type="protein sequence ID" value="GPPI013333-PA"/>
    <property type="gene ID" value="GPPI013333"/>
</dbReference>
<organism evidence="1 2">
    <name type="scientific">Glossina palpalis gambiensis</name>
    <dbReference type="NCBI Taxonomy" id="67801"/>
    <lineage>
        <taxon>Eukaryota</taxon>
        <taxon>Metazoa</taxon>
        <taxon>Ecdysozoa</taxon>
        <taxon>Arthropoda</taxon>
        <taxon>Hexapoda</taxon>
        <taxon>Insecta</taxon>
        <taxon>Pterygota</taxon>
        <taxon>Neoptera</taxon>
        <taxon>Endopterygota</taxon>
        <taxon>Diptera</taxon>
        <taxon>Brachycera</taxon>
        <taxon>Muscomorpha</taxon>
        <taxon>Hippoboscoidea</taxon>
        <taxon>Glossinidae</taxon>
        <taxon>Glossina</taxon>
    </lineage>
</organism>
<dbReference type="VEuPathDB" id="VectorBase:GPPI013333"/>